<dbReference type="Pfam" id="PF17287">
    <property type="entry name" value="POTRA_3"/>
    <property type="match status" value="1"/>
</dbReference>
<proteinExistence type="predicted"/>
<dbReference type="PIRSF" id="PIRSF029745">
    <property type="entry name" value="FhaC"/>
    <property type="match status" value="1"/>
</dbReference>
<feature type="domain" description="ShlB POTRA" evidence="7">
    <location>
        <begin position="153"/>
        <end position="204"/>
    </location>
</feature>
<keyword evidence="9" id="KW-1185">Reference proteome</keyword>
<accession>A0A2S0PB10</accession>
<dbReference type="EMBL" id="CP028519">
    <property type="protein sequence ID" value="AVY94584.1"/>
    <property type="molecule type" value="Genomic_DNA"/>
</dbReference>
<dbReference type="AlphaFoldDB" id="A0A2S0PB10"/>
<dbReference type="OrthoDB" id="290122at2"/>
<evidence type="ECO:0000259" key="6">
    <source>
        <dbReference type="Pfam" id="PF08479"/>
    </source>
</evidence>
<feature type="domain" description="Haemolysin activator HlyB C-terminal" evidence="5">
    <location>
        <begin position="209"/>
        <end position="524"/>
    </location>
</feature>
<evidence type="ECO:0008006" key="10">
    <source>
        <dbReference type="Google" id="ProtNLM"/>
    </source>
</evidence>
<feature type="chain" id="PRO_5015503399" description="ShlB/FhaC/HecB family hemolysin secretion/activation protein" evidence="4">
    <location>
        <begin position="27"/>
        <end position="560"/>
    </location>
</feature>
<evidence type="ECO:0000256" key="3">
    <source>
        <dbReference type="ARBA" id="ARBA00023237"/>
    </source>
</evidence>
<organism evidence="8 9">
    <name type="scientific">Microvirgula aerodenitrificans</name>
    <dbReference type="NCBI Taxonomy" id="57480"/>
    <lineage>
        <taxon>Bacteria</taxon>
        <taxon>Pseudomonadati</taxon>
        <taxon>Pseudomonadota</taxon>
        <taxon>Betaproteobacteria</taxon>
        <taxon>Neisseriales</taxon>
        <taxon>Aquaspirillaceae</taxon>
        <taxon>Microvirgula</taxon>
    </lineage>
</organism>
<dbReference type="PANTHER" id="PTHR34597">
    <property type="entry name" value="SLR1661 PROTEIN"/>
    <property type="match status" value="1"/>
</dbReference>
<keyword evidence="1" id="KW-1134">Transmembrane beta strand</keyword>
<keyword evidence="3" id="KW-0998">Cell outer membrane</keyword>
<evidence type="ECO:0000256" key="2">
    <source>
        <dbReference type="ARBA" id="ARBA00022692"/>
    </source>
</evidence>
<protein>
    <recommendedName>
        <fullName evidence="10">ShlB/FhaC/HecB family hemolysin secretion/activation protein</fullName>
    </recommendedName>
</protein>
<dbReference type="RefSeq" id="WP_107889467.1">
    <property type="nucleotide sequence ID" value="NZ_CP028519.1"/>
</dbReference>
<dbReference type="InterPro" id="IPR051544">
    <property type="entry name" value="TPS_OM_transporter"/>
</dbReference>
<dbReference type="Gene3D" id="2.40.160.50">
    <property type="entry name" value="membrane protein fhac: a member of the omp85/tpsb transporter family"/>
    <property type="match status" value="1"/>
</dbReference>
<dbReference type="Proteomes" id="UP000244173">
    <property type="component" value="Chromosome"/>
</dbReference>
<dbReference type="Pfam" id="PF03865">
    <property type="entry name" value="ShlB"/>
    <property type="match status" value="1"/>
</dbReference>
<sequence>MSFLLRRLVTTSLALGLAQLPPVSLADTPDQELIRQQEREKAQRERLEALPALRLPPPETGGGADWPADETPCFPIHTVRLDGEQAERFRRALAAIGDPAGRCLGALGIAAAARRVQQAIASDGYVTTRVLVGAQHLDTGILTLTVLPGRLRAIRDETASRLRPAHRNAIPVRPGDLLNLRDIEQGLENLKRVPSTEAALRIEPAEQPGISDLVLSGNEAFPYRLTLSADDGGSRSTGRYQGTVTLSIDNLLTLSDLFYFSTGRSLGGDGGPRHGTRNSAVHYSLPFGYWLLGANASDYDYFQTVASPVPGRVYRGNSRNAQLSLSRVLLRSAERKTTLALRGWRRQSSNHVDDNAMASQRRRTAGWELSLGQRAHLAGSLLEGTLTWRRGTGAFNALPAPGQRLGEEDARGGFLRADLGLTLPFSWPGQRWRYAGTLRGQWSDVALTPQDRFAIGGRYSVRGFDGELSLTGERGWLIRNELGLSPGGGSQELYLGLDHGRVGGPSARRLLGRELSGAVIGWRGGSSRLNWDLFAGWPLRKPTGFRTARTTGGFSINSSF</sequence>
<evidence type="ECO:0000259" key="5">
    <source>
        <dbReference type="Pfam" id="PF03865"/>
    </source>
</evidence>
<feature type="signal peptide" evidence="4">
    <location>
        <begin position="1"/>
        <end position="26"/>
    </location>
</feature>
<dbReference type="GO" id="GO:0098046">
    <property type="term" value="C:type V protein secretion system complex"/>
    <property type="evidence" value="ECO:0007669"/>
    <property type="project" value="TreeGrafter"/>
</dbReference>
<keyword evidence="2" id="KW-0812">Transmembrane</keyword>
<dbReference type="InterPro" id="IPR035251">
    <property type="entry name" value="ShlB_POTRA"/>
</dbReference>
<dbReference type="Pfam" id="PF08479">
    <property type="entry name" value="POTRA_2"/>
    <property type="match status" value="1"/>
</dbReference>
<reference evidence="8 9" key="1">
    <citation type="submission" date="2018-04" db="EMBL/GenBank/DDBJ databases">
        <title>Denitrifier Microvirgula.</title>
        <authorList>
            <person name="Anderson E."/>
            <person name="Jang J."/>
            <person name="Ishii S."/>
        </authorList>
    </citation>
    <scope>NUCLEOTIDE SEQUENCE [LARGE SCALE GENOMIC DNA]</scope>
    <source>
        <strain evidence="8 9">BE2.4</strain>
    </source>
</reference>
<evidence type="ECO:0000313" key="9">
    <source>
        <dbReference type="Proteomes" id="UP000244173"/>
    </source>
</evidence>
<dbReference type="PANTHER" id="PTHR34597:SF3">
    <property type="entry name" value="OUTER MEMBRANE TRANSPORTER CDIB"/>
    <property type="match status" value="1"/>
</dbReference>
<dbReference type="STRING" id="1122240.GCA_000620105_00319"/>
<gene>
    <name evidence="8" type="ORF">DAI18_11435</name>
</gene>
<name>A0A2S0PB10_9NEIS</name>
<keyword evidence="4" id="KW-0732">Signal</keyword>
<dbReference type="InterPro" id="IPR005565">
    <property type="entry name" value="Hemolysn_activator_HlyB_C"/>
</dbReference>
<evidence type="ECO:0000256" key="4">
    <source>
        <dbReference type="SAM" id="SignalP"/>
    </source>
</evidence>
<evidence type="ECO:0000313" key="8">
    <source>
        <dbReference type="EMBL" id="AVY94584.1"/>
    </source>
</evidence>
<feature type="domain" description="Polypeptide-transport-associated ShlB-type" evidence="6">
    <location>
        <begin position="74"/>
        <end position="149"/>
    </location>
</feature>
<dbReference type="KEGG" id="maer:DAI18_11435"/>
<dbReference type="InterPro" id="IPR027282">
    <property type="entry name" value="TPS"/>
</dbReference>
<evidence type="ECO:0000259" key="7">
    <source>
        <dbReference type="Pfam" id="PF17287"/>
    </source>
</evidence>
<evidence type="ECO:0000256" key="1">
    <source>
        <dbReference type="ARBA" id="ARBA00022452"/>
    </source>
</evidence>
<dbReference type="GO" id="GO:0046819">
    <property type="term" value="P:protein secretion by the type V secretion system"/>
    <property type="evidence" value="ECO:0007669"/>
    <property type="project" value="TreeGrafter"/>
</dbReference>
<dbReference type="GO" id="GO:0008320">
    <property type="term" value="F:protein transmembrane transporter activity"/>
    <property type="evidence" value="ECO:0007669"/>
    <property type="project" value="TreeGrafter"/>
</dbReference>
<dbReference type="Gene3D" id="3.10.20.310">
    <property type="entry name" value="membrane protein fhac"/>
    <property type="match status" value="1"/>
</dbReference>
<dbReference type="InterPro" id="IPR013686">
    <property type="entry name" value="Polypept-transport_assoc_ShlB"/>
</dbReference>
<keyword evidence="1" id="KW-0472">Membrane</keyword>